<feature type="transmembrane region" description="Helical" evidence="7">
    <location>
        <begin position="43"/>
        <end position="63"/>
    </location>
</feature>
<evidence type="ECO:0000259" key="8">
    <source>
        <dbReference type="Pfam" id="PF20684"/>
    </source>
</evidence>
<dbReference type="HOGENOM" id="CLU_028200_12_0_1"/>
<feature type="region of interest" description="Disordered" evidence="6">
    <location>
        <begin position="309"/>
        <end position="383"/>
    </location>
</feature>
<dbReference type="GO" id="GO:0016020">
    <property type="term" value="C:membrane"/>
    <property type="evidence" value="ECO:0007669"/>
    <property type="project" value="UniProtKB-SubCell"/>
</dbReference>
<feature type="transmembrane region" description="Helical" evidence="7">
    <location>
        <begin position="118"/>
        <end position="142"/>
    </location>
</feature>
<reference evidence="10" key="4">
    <citation type="journal article" date="2015" name="G3 (Bethesda)">
        <title>Genome sequences of three phytopathogenic species of the Magnaporthaceae family of fungi.</title>
        <authorList>
            <person name="Okagaki L.H."/>
            <person name="Nunes C.C."/>
            <person name="Sailsbery J."/>
            <person name="Clay B."/>
            <person name="Brown D."/>
            <person name="John T."/>
            <person name="Oh Y."/>
            <person name="Young N."/>
            <person name="Fitzgerald M."/>
            <person name="Haas B.J."/>
            <person name="Zeng Q."/>
            <person name="Young S."/>
            <person name="Adiconis X."/>
            <person name="Fan L."/>
            <person name="Levin J.Z."/>
            <person name="Mitchell T.K."/>
            <person name="Okubara P.A."/>
            <person name="Farman M.L."/>
            <person name="Kohn L.M."/>
            <person name="Birren B."/>
            <person name="Ma L.-J."/>
            <person name="Dean R.A."/>
        </authorList>
    </citation>
    <scope>NUCLEOTIDE SEQUENCE</scope>
    <source>
        <strain evidence="10">R3-111a-1</strain>
    </source>
</reference>
<reference evidence="9" key="3">
    <citation type="submission" date="2010-09" db="EMBL/GenBank/DDBJ databases">
        <title>Annotation of Gaeumannomyces graminis var. tritici R3-111a-1.</title>
        <authorList>
            <consortium name="The Broad Institute Genome Sequencing Platform"/>
            <person name="Ma L.-J."/>
            <person name="Dead R."/>
            <person name="Young S.K."/>
            <person name="Zeng Q."/>
            <person name="Gargeya S."/>
            <person name="Fitzgerald M."/>
            <person name="Haas B."/>
            <person name="Abouelleil A."/>
            <person name="Alvarado L."/>
            <person name="Arachchi H.M."/>
            <person name="Berlin A."/>
            <person name="Brown A."/>
            <person name="Chapman S.B."/>
            <person name="Chen Z."/>
            <person name="Dunbar C."/>
            <person name="Freedman E."/>
            <person name="Gearin G."/>
            <person name="Gellesch M."/>
            <person name="Goldberg J."/>
            <person name="Griggs A."/>
            <person name="Gujja S."/>
            <person name="Heiman D."/>
            <person name="Howarth C."/>
            <person name="Larson L."/>
            <person name="Lui A."/>
            <person name="MacDonald P.J.P."/>
            <person name="Mehta T."/>
            <person name="Montmayeur A."/>
            <person name="Murphy C."/>
            <person name="Neiman D."/>
            <person name="Pearson M."/>
            <person name="Priest M."/>
            <person name="Roberts A."/>
            <person name="Saif S."/>
            <person name="Shea T."/>
            <person name="Shenoy N."/>
            <person name="Sisk P."/>
            <person name="Stolte C."/>
            <person name="Sykes S."/>
            <person name="Yandava C."/>
            <person name="Wortman J."/>
            <person name="Nusbaum C."/>
            <person name="Birren B."/>
        </authorList>
    </citation>
    <scope>NUCLEOTIDE SEQUENCE</scope>
    <source>
        <strain evidence="9">R3-111a-1</strain>
    </source>
</reference>
<feature type="domain" description="Rhodopsin" evidence="8">
    <location>
        <begin position="60"/>
        <end position="296"/>
    </location>
</feature>
<reference evidence="9" key="2">
    <citation type="submission" date="2010-07" db="EMBL/GenBank/DDBJ databases">
        <authorList>
            <consortium name="The Broad Institute Genome Sequencing Platform"/>
            <consortium name="Broad Institute Genome Sequencing Center for Infectious Disease"/>
            <person name="Ma L.-J."/>
            <person name="Dead R."/>
            <person name="Young S."/>
            <person name="Zeng Q."/>
            <person name="Koehrsen M."/>
            <person name="Alvarado L."/>
            <person name="Berlin A."/>
            <person name="Chapman S.B."/>
            <person name="Chen Z."/>
            <person name="Freedman E."/>
            <person name="Gellesch M."/>
            <person name="Goldberg J."/>
            <person name="Griggs A."/>
            <person name="Gujja S."/>
            <person name="Heilman E.R."/>
            <person name="Heiman D."/>
            <person name="Hepburn T."/>
            <person name="Howarth C."/>
            <person name="Jen D."/>
            <person name="Larson L."/>
            <person name="Mehta T."/>
            <person name="Neiman D."/>
            <person name="Pearson M."/>
            <person name="Roberts A."/>
            <person name="Saif S."/>
            <person name="Shea T."/>
            <person name="Shenoy N."/>
            <person name="Sisk P."/>
            <person name="Stolte C."/>
            <person name="Sykes S."/>
            <person name="Walk T."/>
            <person name="White J."/>
            <person name="Yandava C."/>
            <person name="Haas B."/>
            <person name="Nusbaum C."/>
            <person name="Birren B."/>
        </authorList>
    </citation>
    <scope>NUCLEOTIDE SEQUENCE</scope>
    <source>
        <strain evidence="9">R3-111a-1</strain>
    </source>
</reference>
<evidence type="ECO:0000313" key="11">
    <source>
        <dbReference type="Proteomes" id="UP000006039"/>
    </source>
</evidence>
<evidence type="ECO:0000256" key="4">
    <source>
        <dbReference type="ARBA" id="ARBA00023136"/>
    </source>
</evidence>
<name>J3PBV3_GAET3</name>
<dbReference type="OrthoDB" id="5342292at2759"/>
<dbReference type="InterPro" id="IPR052337">
    <property type="entry name" value="SAT4-like"/>
</dbReference>
<reference evidence="10" key="5">
    <citation type="submission" date="2018-04" db="UniProtKB">
        <authorList>
            <consortium name="EnsemblFungi"/>
        </authorList>
    </citation>
    <scope>IDENTIFICATION</scope>
    <source>
        <strain evidence="10">R3-111a-1</strain>
    </source>
</reference>
<evidence type="ECO:0000256" key="1">
    <source>
        <dbReference type="ARBA" id="ARBA00004141"/>
    </source>
</evidence>
<proteinExistence type="inferred from homology"/>
<keyword evidence="2 7" id="KW-0812">Transmembrane</keyword>
<comment type="similarity">
    <text evidence="5">Belongs to the SAT4 family.</text>
</comment>
<dbReference type="PANTHER" id="PTHR33048:SF124">
    <property type="entry name" value="INTEGRAL MEMBRANE PROTEIN"/>
    <property type="match status" value="1"/>
</dbReference>
<dbReference type="PANTHER" id="PTHR33048">
    <property type="entry name" value="PTH11-LIKE INTEGRAL MEMBRANE PROTEIN (AFU_ORTHOLOGUE AFUA_5G11245)"/>
    <property type="match status" value="1"/>
</dbReference>
<evidence type="ECO:0000256" key="5">
    <source>
        <dbReference type="ARBA" id="ARBA00038359"/>
    </source>
</evidence>
<dbReference type="EMBL" id="GL385400">
    <property type="protein sequence ID" value="EJT71721.1"/>
    <property type="molecule type" value="Genomic_DNA"/>
</dbReference>
<accession>J3PBV3</accession>
<keyword evidence="4 7" id="KW-0472">Membrane</keyword>
<comment type="subcellular location">
    <subcellularLocation>
        <location evidence="1">Membrane</location>
        <topology evidence="1">Multi-pass membrane protein</topology>
    </subcellularLocation>
</comment>
<gene>
    <name evidence="10" type="primary">20351433</name>
    <name evidence="9" type="ORF">GGTG_10975</name>
</gene>
<dbReference type="InterPro" id="IPR049326">
    <property type="entry name" value="Rhodopsin_dom_fungi"/>
</dbReference>
<feature type="transmembrane region" description="Helical" evidence="7">
    <location>
        <begin position="75"/>
        <end position="98"/>
    </location>
</feature>
<evidence type="ECO:0000256" key="3">
    <source>
        <dbReference type="ARBA" id="ARBA00022989"/>
    </source>
</evidence>
<reference evidence="11" key="1">
    <citation type="submission" date="2010-07" db="EMBL/GenBank/DDBJ databases">
        <title>The genome sequence of Gaeumannomyces graminis var. tritici strain R3-111a-1.</title>
        <authorList>
            <consortium name="The Broad Institute Genome Sequencing Platform"/>
            <person name="Ma L.-J."/>
            <person name="Dead R."/>
            <person name="Young S."/>
            <person name="Zeng Q."/>
            <person name="Koehrsen M."/>
            <person name="Alvarado L."/>
            <person name="Berlin A."/>
            <person name="Chapman S.B."/>
            <person name="Chen Z."/>
            <person name="Freedman E."/>
            <person name="Gellesch M."/>
            <person name="Goldberg J."/>
            <person name="Griggs A."/>
            <person name="Gujja S."/>
            <person name="Heilman E.R."/>
            <person name="Heiman D."/>
            <person name="Hepburn T."/>
            <person name="Howarth C."/>
            <person name="Jen D."/>
            <person name="Larson L."/>
            <person name="Mehta T."/>
            <person name="Neiman D."/>
            <person name="Pearson M."/>
            <person name="Roberts A."/>
            <person name="Saif S."/>
            <person name="Shea T."/>
            <person name="Shenoy N."/>
            <person name="Sisk P."/>
            <person name="Stolte C."/>
            <person name="Sykes S."/>
            <person name="Walk T."/>
            <person name="White J."/>
            <person name="Yandava C."/>
            <person name="Haas B."/>
            <person name="Nusbaum C."/>
            <person name="Birren B."/>
        </authorList>
    </citation>
    <scope>NUCLEOTIDE SEQUENCE [LARGE SCALE GENOMIC DNA]</scope>
    <source>
        <strain evidence="11">R3-111a-1</strain>
    </source>
</reference>
<dbReference type="GeneID" id="20351433"/>
<evidence type="ECO:0000313" key="10">
    <source>
        <dbReference type="EnsemblFungi" id="EJT71721"/>
    </source>
</evidence>
<keyword evidence="3 7" id="KW-1133">Transmembrane helix</keyword>
<keyword evidence="11" id="KW-1185">Reference proteome</keyword>
<dbReference type="VEuPathDB" id="FungiDB:GGTG_10975"/>
<dbReference type="RefSeq" id="XP_009227118.1">
    <property type="nucleotide sequence ID" value="XM_009228854.1"/>
</dbReference>
<feature type="transmembrane region" description="Helical" evidence="7">
    <location>
        <begin position="154"/>
        <end position="175"/>
    </location>
</feature>
<sequence>MAARESSVAGFPVVNGVTVFIPPPEGYIVDFSNPRRQSALEHYLVAGILGPIALVALCQRIYTKIYLGAGFKVDDWFMCIAWAFSVVMQSTQIYSISIGGLCHHTWEMSIETFEKSLMVSYVAATAFILCNGFTKTSILLYYRGISPRAWFQRAIWAACGMVGCYTIIIACMLLFGCDPIDSFWVPELLGTGRCLDSNVLYMAIAVSNIVSDCVLFIIPIPTILRLRMRLAQKLGAMVIFGIASLTLITSVVRLQLLPTLLTSKDISWDAGPANVWSILEANLFIICGSMPTLRKFAIHFWPSIMGDSSKDGGASDQRGQSGHAEDSSPSKYVGGRNPYTRFDLETHSGAELTSFGVAPAEESGRPAGPQQQQHTYGLRESVG</sequence>
<feature type="transmembrane region" description="Helical" evidence="7">
    <location>
        <begin position="236"/>
        <end position="255"/>
    </location>
</feature>
<evidence type="ECO:0000256" key="2">
    <source>
        <dbReference type="ARBA" id="ARBA00022692"/>
    </source>
</evidence>
<dbReference type="Pfam" id="PF20684">
    <property type="entry name" value="Fung_rhodopsin"/>
    <property type="match status" value="1"/>
</dbReference>
<organism evidence="9">
    <name type="scientific">Gaeumannomyces tritici (strain R3-111a-1)</name>
    <name type="common">Wheat and barley take-all root rot fungus</name>
    <name type="synonym">Gaeumannomyces graminis var. tritici</name>
    <dbReference type="NCBI Taxonomy" id="644352"/>
    <lineage>
        <taxon>Eukaryota</taxon>
        <taxon>Fungi</taxon>
        <taxon>Dikarya</taxon>
        <taxon>Ascomycota</taxon>
        <taxon>Pezizomycotina</taxon>
        <taxon>Sordariomycetes</taxon>
        <taxon>Sordariomycetidae</taxon>
        <taxon>Magnaporthales</taxon>
        <taxon>Magnaporthaceae</taxon>
        <taxon>Gaeumannomyces</taxon>
    </lineage>
</organism>
<dbReference type="Proteomes" id="UP000006039">
    <property type="component" value="Unassembled WGS sequence"/>
</dbReference>
<evidence type="ECO:0000313" key="9">
    <source>
        <dbReference type="EMBL" id="EJT71721.1"/>
    </source>
</evidence>
<feature type="transmembrane region" description="Helical" evidence="7">
    <location>
        <begin position="199"/>
        <end position="224"/>
    </location>
</feature>
<evidence type="ECO:0000256" key="6">
    <source>
        <dbReference type="SAM" id="MobiDB-lite"/>
    </source>
</evidence>
<evidence type="ECO:0000256" key="7">
    <source>
        <dbReference type="SAM" id="Phobius"/>
    </source>
</evidence>
<dbReference type="EnsemblFungi" id="EJT71721">
    <property type="protein sequence ID" value="EJT71721"/>
    <property type="gene ID" value="GGTG_10975"/>
</dbReference>
<dbReference type="eggNOG" id="ENOG502RW31">
    <property type="taxonomic scope" value="Eukaryota"/>
</dbReference>
<dbReference type="AlphaFoldDB" id="J3PBV3"/>
<protein>
    <recommendedName>
        <fullName evidence="8">Rhodopsin domain-containing protein</fullName>
    </recommendedName>
</protein>